<sequence length="155" mass="16916">MSGGWHAALRRYLIATAVGHLAWEFLHMPLYTIWREGTWGEVAFAALHCTGGDVLIALTSLMLALLLLGNETWPRERFRPVAALAIALGVGYTAFSEWLNVVVRAAWDYSELMPILSLFGVEVGLSPLLQWIVVPAVAFALAGRAAASAGAQRRR</sequence>
<feature type="transmembrane region" description="Helical" evidence="1">
    <location>
        <begin position="127"/>
        <end position="147"/>
    </location>
</feature>
<proteinExistence type="predicted"/>
<dbReference type="AlphaFoldDB" id="A0A964WRV7"/>
<organism evidence="2 3">
    <name type="scientific">Propylenella binzhouense</name>
    <dbReference type="NCBI Taxonomy" id="2555902"/>
    <lineage>
        <taxon>Bacteria</taxon>
        <taxon>Pseudomonadati</taxon>
        <taxon>Pseudomonadota</taxon>
        <taxon>Alphaproteobacteria</taxon>
        <taxon>Hyphomicrobiales</taxon>
        <taxon>Propylenellaceae</taxon>
        <taxon>Propylenella</taxon>
    </lineage>
</organism>
<evidence type="ECO:0000313" key="2">
    <source>
        <dbReference type="EMBL" id="MYZ46312.1"/>
    </source>
</evidence>
<feature type="transmembrane region" description="Helical" evidence="1">
    <location>
        <begin position="12"/>
        <end position="33"/>
    </location>
</feature>
<feature type="transmembrane region" description="Helical" evidence="1">
    <location>
        <begin position="81"/>
        <end position="107"/>
    </location>
</feature>
<keyword evidence="1" id="KW-0472">Membrane</keyword>
<keyword evidence="1" id="KW-1133">Transmembrane helix</keyword>
<feature type="transmembrane region" description="Helical" evidence="1">
    <location>
        <begin position="45"/>
        <end position="69"/>
    </location>
</feature>
<reference evidence="2" key="1">
    <citation type="submission" date="2019-03" db="EMBL/GenBank/DDBJ databases">
        <title>Afifella sp. nov., isolated from activated sludge.</title>
        <authorList>
            <person name="Li Q."/>
            <person name="Liu Y."/>
        </authorList>
    </citation>
    <scope>NUCLEOTIDE SEQUENCE</scope>
    <source>
        <strain evidence="2">L72</strain>
    </source>
</reference>
<evidence type="ECO:0000313" key="3">
    <source>
        <dbReference type="Proteomes" id="UP000773614"/>
    </source>
</evidence>
<accession>A0A964WRV7</accession>
<dbReference type="Proteomes" id="UP000773614">
    <property type="component" value="Unassembled WGS sequence"/>
</dbReference>
<keyword evidence="3" id="KW-1185">Reference proteome</keyword>
<dbReference type="EMBL" id="SPKJ01000002">
    <property type="protein sequence ID" value="MYZ46312.1"/>
    <property type="molecule type" value="Genomic_DNA"/>
</dbReference>
<evidence type="ECO:0000256" key="1">
    <source>
        <dbReference type="SAM" id="Phobius"/>
    </source>
</evidence>
<gene>
    <name evidence="2" type="ORF">E4O86_01055</name>
</gene>
<comment type="caution">
    <text evidence="2">The sequence shown here is derived from an EMBL/GenBank/DDBJ whole genome shotgun (WGS) entry which is preliminary data.</text>
</comment>
<keyword evidence="1" id="KW-0812">Transmembrane</keyword>
<dbReference type="OrthoDB" id="7594268at2"/>
<protein>
    <submittedName>
        <fullName evidence="2">Uncharacterized protein</fullName>
    </submittedName>
</protein>
<name>A0A964WRV7_9HYPH</name>